<organism evidence="1 2">
    <name type="scientific">Dreissena polymorpha</name>
    <name type="common">Zebra mussel</name>
    <name type="synonym">Mytilus polymorpha</name>
    <dbReference type="NCBI Taxonomy" id="45954"/>
    <lineage>
        <taxon>Eukaryota</taxon>
        <taxon>Metazoa</taxon>
        <taxon>Spiralia</taxon>
        <taxon>Lophotrochozoa</taxon>
        <taxon>Mollusca</taxon>
        <taxon>Bivalvia</taxon>
        <taxon>Autobranchia</taxon>
        <taxon>Heteroconchia</taxon>
        <taxon>Euheterodonta</taxon>
        <taxon>Imparidentia</taxon>
        <taxon>Neoheterodontei</taxon>
        <taxon>Myida</taxon>
        <taxon>Dreissenoidea</taxon>
        <taxon>Dreissenidae</taxon>
        <taxon>Dreissena</taxon>
    </lineage>
</organism>
<gene>
    <name evidence="1" type="ORF">DPMN_005040</name>
</gene>
<dbReference type="PANTHER" id="PTHR11533:SF299">
    <property type="entry name" value="AMINOPEPTIDASE"/>
    <property type="match status" value="1"/>
</dbReference>
<reference evidence="1" key="2">
    <citation type="submission" date="2020-11" db="EMBL/GenBank/DDBJ databases">
        <authorList>
            <person name="McCartney M.A."/>
            <person name="Auch B."/>
            <person name="Kono T."/>
            <person name="Mallez S."/>
            <person name="Becker A."/>
            <person name="Gohl D.M."/>
            <person name="Silverstein K.A.T."/>
            <person name="Koren S."/>
            <person name="Bechman K.B."/>
            <person name="Herman A."/>
            <person name="Abrahante J.E."/>
            <person name="Garbe J."/>
        </authorList>
    </citation>
    <scope>NUCLEOTIDE SEQUENCE</scope>
    <source>
        <strain evidence="1">Duluth1</strain>
        <tissue evidence="1">Whole animal</tissue>
    </source>
</reference>
<dbReference type="GO" id="GO:0042277">
    <property type="term" value="F:peptide binding"/>
    <property type="evidence" value="ECO:0007669"/>
    <property type="project" value="TreeGrafter"/>
</dbReference>
<accession>A0A9D4MPJ5</accession>
<dbReference type="GO" id="GO:0016020">
    <property type="term" value="C:membrane"/>
    <property type="evidence" value="ECO:0007669"/>
    <property type="project" value="TreeGrafter"/>
</dbReference>
<evidence type="ECO:0000313" key="1">
    <source>
        <dbReference type="EMBL" id="KAH3881118.1"/>
    </source>
</evidence>
<protein>
    <submittedName>
        <fullName evidence="1">Uncharacterized protein</fullName>
    </submittedName>
</protein>
<dbReference type="Gene3D" id="3.30.2010.30">
    <property type="match status" value="1"/>
</dbReference>
<reference evidence="1" key="1">
    <citation type="journal article" date="2019" name="bioRxiv">
        <title>The Genome of the Zebra Mussel, Dreissena polymorpha: A Resource for Invasive Species Research.</title>
        <authorList>
            <person name="McCartney M.A."/>
            <person name="Auch B."/>
            <person name="Kono T."/>
            <person name="Mallez S."/>
            <person name="Zhang Y."/>
            <person name="Obille A."/>
            <person name="Becker A."/>
            <person name="Abrahante J.E."/>
            <person name="Garbe J."/>
            <person name="Badalamenti J.P."/>
            <person name="Herman A."/>
            <person name="Mangelson H."/>
            <person name="Liachko I."/>
            <person name="Sullivan S."/>
            <person name="Sone E.D."/>
            <person name="Koren S."/>
            <person name="Silverstein K.A.T."/>
            <person name="Beckman K.B."/>
            <person name="Gohl D.M."/>
        </authorList>
    </citation>
    <scope>NUCLEOTIDE SEQUENCE</scope>
    <source>
        <strain evidence="1">Duluth1</strain>
        <tissue evidence="1">Whole animal</tissue>
    </source>
</reference>
<dbReference type="SUPFAM" id="SSF55486">
    <property type="entry name" value="Metalloproteases ('zincins'), catalytic domain"/>
    <property type="match status" value="1"/>
</dbReference>
<dbReference type="PANTHER" id="PTHR11533">
    <property type="entry name" value="PROTEASE M1 ZINC METALLOPROTEASE"/>
    <property type="match status" value="1"/>
</dbReference>
<dbReference type="EMBL" id="JAIWYP010000001">
    <property type="protein sequence ID" value="KAH3881118.1"/>
    <property type="molecule type" value="Genomic_DNA"/>
</dbReference>
<name>A0A9D4MPJ5_DREPO</name>
<proteinExistence type="predicted"/>
<dbReference type="GO" id="GO:0005615">
    <property type="term" value="C:extracellular space"/>
    <property type="evidence" value="ECO:0007669"/>
    <property type="project" value="TreeGrafter"/>
</dbReference>
<dbReference type="AlphaFoldDB" id="A0A9D4MPJ5"/>
<evidence type="ECO:0000313" key="2">
    <source>
        <dbReference type="Proteomes" id="UP000828390"/>
    </source>
</evidence>
<dbReference type="GO" id="GO:0043171">
    <property type="term" value="P:peptide catabolic process"/>
    <property type="evidence" value="ECO:0007669"/>
    <property type="project" value="TreeGrafter"/>
</dbReference>
<comment type="caution">
    <text evidence="1">The sequence shown here is derived from an EMBL/GenBank/DDBJ whole genome shotgun (WGS) entry which is preliminary data.</text>
</comment>
<dbReference type="GO" id="GO:0006508">
    <property type="term" value="P:proteolysis"/>
    <property type="evidence" value="ECO:0007669"/>
    <property type="project" value="TreeGrafter"/>
</dbReference>
<sequence length="83" mass="9542">MSTYLVAFFVGQFNKNVADTERGLLYGAWARPQYIAQTQLALDVGRKTIVNYEDYFNISFPLPKQGQYERNFALNQSNHCAEV</sequence>
<keyword evidence="2" id="KW-1185">Reference proteome</keyword>
<dbReference type="Proteomes" id="UP000828390">
    <property type="component" value="Unassembled WGS sequence"/>
</dbReference>
<dbReference type="InterPro" id="IPR050344">
    <property type="entry name" value="Peptidase_M1_aminopeptidases"/>
</dbReference>
<dbReference type="GO" id="GO:0005737">
    <property type="term" value="C:cytoplasm"/>
    <property type="evidence" value="ECO:0007669"/>
    <property type="project" value="TreeGrafter"/>
</dbReference>
<dbReference type="GO" id="GO:0008270">
    <property type="term" value="F:zinc ion binding"/>
    <property type="evidence" value="ECO:0007669"/>
    <property type="project" value="TreeGrafter"/>
</dbReference>
<dbReference type="GO" id="GO:0070006">
    <property type="term" value="F:metalloaminopeptidase activity"/>
    <property type="evidence" value="ECO:0007669"/>
    <property type="project" value="TreeGrafter"/>
</dbReference>